<proteinExistence type="predicted"/>
<organism evidence="2 3">
    <name type="scientific">Gracilariopsis chorda</name>
    <dbReference type="NCBI Taxonomy" id="448386"/>
    <lineage>
        <taxon>Eukaryota</taxon>
        <taxon>Rhodophyta</taxon>
        <taxon>Florideophyceae</taxon>
        <taxon>Rhodymeniophycidae</taxon>
        <taxon>Gracilariales</taxon>
        <taxon>Gracilariaceae</taxon>
        <taxon>Gracilariopsis</taxon>
    </lineage>
</organism>
<keyword evidence="1" id="KW-1133">Transmembrane helix</keyword>
<accession>A0A2V3J0C9</accession>
<reference evidence="2 3" key="1">
    <citation type="journal article" date="2018" name="Mol. Biol. Evol.">
        <title>Analysis of the draft genome of the red seaweed Gracilariopsis chorda provides insights into genome size evolution in Rhodophyta.</title>
        <authorList>
            <person name="Lee J."/>
            <person name="Yang E.C."/>
            <person name="Graf L."/>
            <person name="Yang J.H."/>
            <person name="Qiu H."/>
            <person name="Zel Zion U."/>
            <person name="Chan C.X."/>
            <person name="Stephens T.G."/>
            <person name="Weber A.P.M."/>
            <person name="Boo G.H."/>
            <person name="Boo S.M."/>
            <person name="Kim K.M."/>
            <person name="Shin Y."/>
            <person name="Jung M."/>
            <person name="Lee S.J."/>
            <person name="Yim H.S."/>
            <person name="Lee J.H."/>
            <person name="Bhattacharya D."/>
            <person name="Yoon H.S."/>
        </authorList>
    </citation>
    <scope>NUCLEOTIDE SEQUENCE [LARGE SCALE GENOMIC DNA]</scope>
    <source>
        <strain evidence="2 3">SKKU-2015</strain>
        <tissue evidence="2">Whole body</tissue>
    </source>
</reference>
<gene>
    <name evidence="2" type="ORF">BWQ96_02445</name>
</gene>
<dbReference type="GO" id="GO:0016020">
    <property type="term" value="C:membrane"/>
    <property type="evidence" value="ECO:0007669"/>
    <property type="project" value="TreeGrafter"/>
</dbReference>
<feature type="transmembrane region" description="Helical" evidence="1">
    <location>
        <begin position="77"/>
        <end position="98"/>
    </location>
</feature>
<dbReference type="EMBL" id="NBIV01000020">
    <property type="protein sequence ID" value="PXF47763.1"/>
    <property type="molecule type" value="Genomic_DNA"/>
</dbReference>
<dbReference type="OrthoDB" id="419711at2759"/>
<dbReference type="PANTHER" id="PTHR12242:SF1">
    <property type="entry name" value="MYND-TYPE DOMAIN-CONTAINING PROTEIN"/>
    <property type="match status" value="1"/>
</dbReference>
<dbReference type="Proteomes" id="UP000247409">
    <property type="component" value="Unassembled WGS sequence"/>
</dbReference>
<dbReference type="AlphaFoldDB" id="A0A2V3J0C9"/>
<comment type="caution">
    <text evidence="2">The sequence shown here is derived from an EMBL/GenBank/DDBJ whole genome shotgun (WGS) entry which is preliminary data.</text>
</comment>
<feature type="transmembrane region" description="Helical" evidence="1">
    <location>
        <begin position="141"/>
        <end position="164"/>
    </location>
</feature>
<keyword evidence="1" id="KW-0812">Transmembrane</keyword>
<keyword evidence="1" id="KW-0472">Membrane</keyword>
<feature type="transmembrane region" description="Helical" evidence="1">
    <location>
        <begin position="46"/>
        <end position="65"/>
    </location>
</feature>
<sequence>MANALPQAPDDLPPAPKFWGPFRPLFGGHTLFEAATSCFLPTFVVFVWRFVFSCFLLTTLVYFAVTGVYQFQFYSVWVHIGLAISFFALSMCSFVFLLQKEHRPESSRLAFASILLYQIFATATLFLDVVFWALLHEYDEAPSFAVVVQHAANLAMVVVDLLLALRIQFKLIYCVCFVLFTLTYLAFMWIRFAVTDSFVYDFTDYRQHAAAITVAYYIGTVAWAFAAAFVMFLISRLSRVPFVKVRSTFSKDGSPASHRNRYFAFV</sequence>
<evidence type="ECO:0000313" key="3">
    <source>
        <dbReference type="Proteomes" id="UP000247409"/>
    </source>
</evidence>
<name>A0A2V3J0C9_9FLOR</name>
<dbReference type="PANTHER" id="PTHR12242">
    <property type="entry name" value="OS02G0130600 PROTEIN-RELATED"/>
    <property type="match status" value="1"/>
</dbReference>
<feature type="transmembrane region" description="Helical" evidence="1">
    <location>
        <begin position="171"/>
        <end position="194"/>
    </location>
</feature>
<evidence type="ECO:0000313" key="2">
    <source>
        <dbReference type="EMBL" id="PXF47763.1"/>
    </source>
</evidence>
<protein>
    <submittedName>
        <fullName evidence="2">Uncharacterized protein</fullName>
    </submittedName>
</protein>
<feature type="transmembrane region" description="Helical" evidence="1">
    <location>
        <begin position="214"/>
        <end position="234"/>
    </location>
</feature>
<evidence type="ECO:0000256" key="1">
    <source>
        <dbReference type="SAM" id="Phobius"/>
    </source>
</evidence>
<feature type="transmembrane region" description="Helical" evidence="1">
    <location>
        <begin position="110"/>
        <end position="135"/>
    </location>
</feature>
<keyword evidence="3" id="KW-1185">Reference proteome</keyword>